<gene>
    <name evidence="1" type="ORF">MLD38_006380</name>
</gene>
<reference evidence="2" key="1">
    <citation type="journal article" date="2023" name="Front. Plant Sci.">
        <title>Chromosomal-level genome assembly of Melastoma candidum provides insights into trichome evolution.</title>
        <authorList>
            <person name="Zhong Y."/>
            <person name="Wu W."/>
            <person name="Sun C."/>
            <person name="Zou P."/>
            <person name="Liu Y."/>
            <person name="Dai S."/>
            <person name="Zhou R."/>
        </authorList>
    </citation>
    <scope>NUCLEOTIDE SEQUENCE [LARGE SCALE GENOMIC DNA]</scope>
</reference>
<protein>
    <submittedName>
        <fullName evidence="1">Uncharacterized protein</fullName>
    </submittedName>
</protein>
<dbReference type="EMBL" id="CM042882">
    <property type="protein sequence ID" value="KAI4380159.1"/>
    <property type="molecule type" value="Genomic_DNA"/>
</dbReference>
<dbReference type="Proteomes" id="UP001057402">
    <property type="component" value="Chromosome 3"/>
</dbReference>
<comment type="caution">
    <text evidence="1">The sequence shown here is derived from an EMBL/GenBank/DDBJ whole genome shotgun (WGS) entry which is preliminary data.</text>
</comment>
<organism evidence="1 2">
    <name type="scientific">Melastoma candidum</name>
    <dbReference type="NCBI Taxonomy" id="119954"/>
    <lineage>
        <taxon>Eukaryota</taxon>
        <taxon>Viridiplantae</taxon>
        <taxon>Streptophyta</taxon>
        <taxon>Embryophyta</taxon>
        <taxon>Tracheophyta</taxon>
        <taxon>Spermatophyta</taxon>
        <taxon>Magnoliopsida</taxon>
        <taxon>eudicotyledons</taxon>
        <taxon>Gunneridae</taxon>
        <taxon>Pentapetalae</taxon>
        <taxon>rosids</taxon>
        <taxon>malvids</taxon>
        <taxon>Myrtales</taxon>
        <taxon>Melastomataceae</taxon>
        <taxon>Melastomatoideae</taxon>
        <taxon>Melastomateae</taxon>
        <taxon>Melastoma</taxon>
    </lineage>
</organism>
<keyword evidence="2" id="KW-1185">Reference proteome</keyword>
<accession>A0ACB9RMQ6</accession>
<evidence type="ECO:0000313" key="1">
    <source>
        <dbReference type="EMBL" id="KAI4380159.1"/>
    </source>
</evidence>
<evidence type="ECO:0000313" key="2">
    <source>
        <dbReference type="Proteomes" id="UP001057402"/>
    </source>
</evidence>
<sequence>MAGSRLSVSTGTCTHNIIIISVALVFGSSNEAVVEGWGFGSRRKTVEVASMMEVATASSCSTTGYGNGASMLVHRNGPCSKDPRSMDHGEMMTRDSLMVKWLGMKSGVLIGTAEYMVTVELGTPGTMLQFVLDTGSGFTWTQSKGCTKCYIQVDPLIHPSP</sequence>
<proteinExistence type="predicted"/>
<name>A0ACB9RMQ6_9MYRT</name>